<sequence length="112" mass="12654">MTIVARRFWCDAVPCGRRIFCEQFDKGVLARYGRRPQRLETIVHQLGLAFGGRPAAAFANRLMMPVSNDTLLRVVRRRIENQKDELTVVDIDDFAFRRGQICGTIVCGSAAP</sequence>
<keyword evidence="2" id="KW-1185">Reference proteome</keyword>
<dbReference type="RefSeq" id="WP_244441535.1">
    <property type="nucleotide sequence ID" value="NZ_JAADZA010000038.1"/>
</dbReference>
<proteinExistence type="predicted"/>
<evidence type="ECO:0000313" key="1">
    <source>
        <dbReference type="EMBL" id="MBB6491219.1"/>
    </source>
</evidence>
<dbReference type="EMBL" id="JACHBF010000003">
    <property type="protein sequence ID" value="MBB6491219.1"/>
    <property type="molecule type" value="Genomic_DNA"/>
</dbReference>
<evidence type="ECO:0000313" key="2">
    <source>
        <dbReference type="Proteomes" id="UP000526625"/>
    </source>
</evidence>
<reference evidence="1 2" key="1">
    <citation type="submission" date="2020-08" db="EMBL/GenBank/DDBJ databases">
        <title>Genomic Encyclopedia of Type Strains, Phase IV (KMG-V): Genome sequencing to study the core and pangenomes of soil and plant-associated prokaryotes.</title>
        <authorList>
            <person name="Whitman W."/>
        </authorList>
    </citation>
    <scope>NUCLEOTIDE SEQUENCE [LARGE SCALE GENOMIC DNA]</scope>
    <source>
        <strain evidence="1 2">SEMIA 4059</strain>
    </source>
</reference>
<organism evidence="1 2">
    <name type="scientific">Rhizobium tropici</name>
    <dbReference type="NCBI Taxonomy" id="398"/>
    <lineage>
        <taxon>Bacteria</taxon>
        <taxon>Pseudomonadati</taxon>
        <taxon>Pseudomonadota</taxon>
        <taxon>Alphaproteobacteria</taxon>
        <taxon>Hyphomicrobiales</taxon>
        <taxon>Rhizobiaceae</taxon>
        <taxon>Rhizobium/Agrobacterium group</taxon>
        <taxon>Rhizobium</taxon>
    </lineage>
</organism>
<protein>
    <recommendedName>
        <fullName evidence="3">Transposase</fullName>
    </recommendedName>
</protein>
<accession>A0ABR6QWA9</accession>
<comment type="caution">
    <text evidence="1">The sequence shown here is derived from an EMBL/GenBank/DDBJ whole genome shotgun (WGS) entry which is preliminary data.</text>
</comment>
<dbReference type="Proteomes" id="UP000526625">
    <property type="component" value="Unassembled WGS sequence"/>
</dbReference>
<evidence type="ECO:0008006" key="3">
    <source>
        <dbReference type="Google" id="ProtNLM"/>
    </source>
</evidence>
<name>A0ABR6QWA9_RHITR</name>
<gene>
    <name evidence="1" type="ORF">GGD45_001616</name>
</gene>